<organism evidence="2 3">
    <name type="scientific">Sphingomonas sanguinis</name>
    <dbReference type="NCBI Taxonomy" id="33051"/>
    <lineage>
        <taxon>Bacteria</taxon>
        <taxon>Pseudomonadati</taxon>
        <taxon>Pseudomonadota</taxon>
        <taxon>Alphaproteobacteria</taxon>
        <taxon>Sphingomonadales</taxon>
        <taxon>Sphingomonadaceae</taxon>
        <taxon>Sphingomonas</taxon>
    </lineage>
</organism>
<evidence type="ECO:0000256" key="1">
    <source>
        <dbReference type="SAM" id="SignalP"/>
    </source>
</evidence>
<comment type="caution">
    <text evidence="2">The sequence shown here is derived from an EMBL/GenBank/DDBJ whole genome shotgun (WGS) entry which is preliminary data.</text>
</comment>
<evidence type="ECO:0000313" key="2">
    <source>
        <dbReference type="EMBL" id="KTW16559.1"/>
    </source>
</evidence>
<accession>A0A147JBP5</accession>
<dbReference type="Proteomes" id="UP000074410">
    <property type="component" value="Unassembled WGS sequence"/>
</dbReference>
<evidence type="ECO:0000313" key="3">
    <source>
        <dbReference type="Proteomes" id="UP000074410"/>
    </source>
</evidence>
<dbReference type="EMBL" id="LDTC01000019">
    <property type="protein sequence ID" value="KTW16559.1"/>
    <property type="molecule type" value="Genomic_DNA"/>
</dbReference>
<feature type="signal peptide" evidence="1">
    <location>
        <begin position="1"/>
        <end position="27"/>
    </location>
</feature>
<protein>
    <recommendedName>
        <fullName evidence="4">Lipoprotein</fullName>
    </recommendedName>
</protein>
<evidence type="ECO:0008006" key="4">
    <source>
        <dbReference type="Google" id="ProtNLM"/>
    </source>
</evidence>
<proteinExistence type="predicted"/>
<sequence>MIRFARIAVLTGLALFGTSFIPSPSCADSWILPTTRTFTSCHGQARVIVVPRDLESQLAYFEDKVKGVEPAGQAETGPTQATARVETWRDNTWRKVWDKPIVNFVAPVEVIVRDDGRYTVTFDNWHTTGYGPHAVVIYDERGDKVRALTLSDMMPQYYINALPHSTSSIQWRGQPRFASDGRVVIPIIIPAIEPLGERAYVEMIIDPSTGVASPASGLAWEQALATGRQIHAEQLAEAAQEKAAFFAPLLGPAKNEQGEWHTYLLEAVERVTHGAAFPATKVLRDPKAADYAITETWLREAVTKTYADHVALASLASSNLVPVLRKLAASVPRGSLSKVTLYVAARADVWPDVRQAMAPTGVRLVQLNPDRPIPQAASRIAQRYGPYK</sequence>
<gene>
    <name evidence="2" type="ORF">NS258_03340</name>
</gene>
<keyword evidence="1" id="KW-0732">Signal</keyword>
<reference evidence="2 3" key="1">
    <citation type="journal article" date="2016" name="Front. Microbiol.">
        <title>Genomic Resource of Rice Seed Associated Bacteria.</title>
        <authorList>
            <person name="Midha S."/>
            <person name="Bansal K."/>
            <person name="Sharma S."/>
            <person name="Kumar N."/>
            <person name="Patil P.P."/>
            <person name="Chaudhry V."/>
            <person name="Patil P.B."/>
        </authorList>
    </citation>
    <scope>NUCLEOTIDE SEQUENCE [LARGE SCALE GENOMIC DNA]</scope>
    <source>
        <strain evidence="2 3">NS258</strain>
    </source>
</reference>
<name>A0A147JBP5_9SPHN</name>
<dbReference type="RefSeq" id="WP_058715721.1">
    <property type="nucleotide sequence ID" value="NZ_LDTC01000019.1"/>
</dbReference>
<dbReference type="AlphaFoldDB" id="A0A147JBP5"/>
<feature type="chain" id="PRO_5007549578" description="Lipoprotein" evidence="1">
    <location>
        <begin position="28"/>
        <end position="388"/>
    </location>
</feature>
<dbReference type="PATRIC" id="fig|33051.5.peg.1159"/>